<evidence type="ECO:0000256" key="1">
    <source>
        <dbReference type="SAM" id="Coils"/>
    </source>
</evidence>
<reference evidence="2 3" key="1">
    <citation type="submission" date="2017-07" db="EMBL/GenBank/DDBJ databases">
        <authorList>
            <person name="Talla V."/>
            <person name="Backstrom N."/>
        </authorList>
    </citation>
    <scope>NUCLEOTIDE SEQUENCE [LARGE SCALE GENOMIC DNA]</scope>
</reference>
<sequence length="324" mass="35845">MSKAMRGRQCTRRPGRNRSLSESQIRVALAEVTFCSYDRRLSATMELESVMERPSDPAEQAVWDVRWRVCGDASRAAGGGAALPSPAAGLLAPLPAAVTAQLAIEIRRDISTENINTRSSIQELTDSVKFMSDKLDKLQSDLAITTEVIKKHETEISALRSEQNHIIPSESAVLDLVSSHCELMSTNTKYSISTSLMMLAFSASKILEIASGQISDSLELTRKTMAITDGRLKFLSEPLGATLTTIVPQAVKAEEVIHEHILRTTYHIKYWKKILDRQAGRAAYEVVFIEDTDFMLAKILLAAPHARNAYTDKVIKREDALVIT</sequence>
<organism evidence="2 3">
    <name type="scientific">Leptidea sinapis</name>
    <dbReference type="NCBI Taxonomy" id="189913"/>
    <lineage>
        <taxon>Eukaryota</taxon>
        <taxon>Metazoa</taxon>
        <taxon>Ecdysozoa</taxon>
        <taxon>Arthropoda</taxon>
        <taxon>Hexapoda</taxon>
        <taxon>Insecta</taxon>
        <taxon>Pterygota</taxon>
        <taxon>Neoptera</taxon>
        <taxon>Endopterygota</taxon>
        <taxon>Lepidoptera</taxon>
        <taxon>Glossata</taxon>
        <taxon>Ditrysia</taxon>
        <taxon>Papilionoidea</taxon>
        <taxon>Pieridae</taxon>
        <taxon>Dismorphiinae</taxon>
        <taxon>Leptidea</taxon>
    </lineage>
</organism>
<keyword evidence="1" id="KW-0175">Coiled coil</keyword>
<dbReference type="AlphaFoldDB" id="A0A5E4R6A9"/>
<evidence type="ECO:0000313" key="2">
    <source>
        <dbReference type="EMBL" id="VVD06112.1"/>
    </source>
</evidence>
<gene>
    <name evidence="2" type="ORF">LSINAPIS_LOCUS15529</name>
</gene>
<dbReference type="EMBL" id="FZQP02007080">
    <property type="protein sequence ID" value="VVD06112.1"/>
    <property type="molecule type" value="Genomic_DNA"/>
</dbReference>
<accession>A0A5E4R6A9</accession>
<dbReference type="Proteomes" id="UP000324832">
    <property type="component" value="Unassembled WGS sequence"/>
</dbReference>
<protein>
    <submittedName>
        <fullName evidence="2">Uncharacterized protein</fullName>
    </submittedName>
</protein>
<proteinExistence type="predicted"/>
<name>A0A5E4R6A9_9NEOP</name>
<evidence type="ECO:0000313" key="3">
    <source>
        <dbReference type="Proteomes" id="UP000324832"/>
    </source>
</evidence>
<feature type="coiled-coil region" evidence="1">
    <location>
        <begin position="121"/>
        <end position="162"/>
    </location>
</feature>
<keyword evidence="3" id="KW-1185">Reference proteome</keyword>